<evidence type="ECO:0000313" key="1">
    <source>
        <dbReference type="EMBL" id="MBI4132607.1"/>
    </source>
</evidence>
<organism evidence="1 2">
    <name type="scientific">Candidatus Sungiibacteriota bacterium</name>
    <dbReference type="NCBI Taxonomy" id="2750080"/>
    <lineage>
        <taxon>Bacteria</taxon>
        <taxon>Candidatus Sungiibacteriota</taxon>
    </lineage>
</organism>
<dbReference type="InterPro" id="IPR023214">
    <property type="entry name" value="HAD_sf"/>
</dbReference>
<reference evidence="1" key="1">
    <citation type="submission" date="2020-07" db="EMBL/GenBank/DDBJ databases">
        <title>Huge and variable diversity of episymbiotic CPR bacteria and DPANN archaea in groundwater ecosystems.</title>
        <authorList>
            <person name="He C.Y."/>
            <person name="Keren R."/>
            <person name="Whittaker M."/>
            <person name="Farag I.F."/>
            <person name="Doudna J."/>
            <person name="Cate J.H.D."/>
            <person name="Banfield J.F."/>
        </authorList>
    </citation>
    <scope>NUCLEOTIDE SEQUENCE</scope>
    <source>
        <strain evidence="1">NC_groundwater_1225_Ag_S-0.1um_56_177</strain>
    </source>
</reference>
<protein>
    <submittedName>
        <fullName evidence="1">Uncharacterized protein</fullName>
    </submittedName>
</protein>
<dbReference type="SUPFAM" id="SSF56784">
    <property type="entry name" value="HAD-like"/>
    <property type="match status" value="1"/>
</dbReference>
<name>A0A932YW86_9BACT</name>
<proteinExistence type="predicted"/>
<comment type="caution">
    <text evidence="1">The sequence shown here is derived from an EMBL/GenBank/DDBJ whole genome shotgun (WGS) entry which is preliminary data.</text>
</comment>
<accession>A0A932YW86</accession>
<dbReference type="EMBL" id="JACQMI010000005">
    <property type="protein sequence ID" value="MBI4132607.1"/>
    <property type="molecule type" value="Genomic_DNA"/>
</dbReference>
<gene>
    <name evidence="1" type="ORF">HY473_00700</name>
</gene>
<dbReference type="InterPro" id="IPR036412">
    <property type="entry name" value="HAD-like_sf"/>
</dbReference>
<dbReference type="Proteomes" id="UP000756703">
    <property type="component" value="Unassembled WGS sequence"/>
</dbReference>
<sequence length="211" mass="23770">MTADKPQPLICLDFDGVLINSSLIFRSPEIERIGRENLRTAFREYYREHMQEFLPETAGEFLHSRGLVDGAERAKFVNHFREAQEGIGQLIFGDALPFVQRFPREILAILSRAHPEWQEKNIRASGLDQYVSRIMIVQGEGGKRDAIFSLIPTHNPIFLVDDTPEEIERVSGLAGVHPILLNRGHRLGKIGGCQNLEEVAAIIEETLTSAV</sequence>
<dbReference type="AlphaFoldDB" id="A0A932YW86"/>
<evidence type="ECO:0000313" key="2">
    <source>
        <dbReference type="Proteomes" id="UP000756703"/>
    </source>
</evidence>
<dbReference type="Gene3D" id="3.40.50.1000">
    <property type="entry name" value="HAD superfamily/HAD-like"/>
    <property type="match status" value="1"/>
</dbReference>